<dbReference type="PANTHER" id="PTHR18964:SF149">
    <property type="entry name" value="BIFUNCTIONAL UDP-N-ACETYLGLUCOSAMINE 2-EPIMERASE_N-ACETYLMANNOSAMINE KINASE"/>
    <property type="match status" value="1"/>
</dbReference>
<dbReference type="SUPFAM" id="SSF46785">
    <property type="entry name" value="Winged helix' DNA-binding domain"/>
    <property type="match status" value="1"/>
</dbReference>
<protein>
    <recommendedName>
        <fullName evidence="2">HTH crp-type domain-containing protein</fullName>
    </recommendedName>
</protein>
<dbReference type="Pfam" id="PF00480">
    <property type="entry name" value="ROK"/>
    <property type="match status" value="1"/>
</dbReference>
<dbReference type="InterPro" id="IPR000835">
    <property type="entry name" value="HTH_MarR-typ"/>
</dbReference>
<keyword evidence="4" id="KW-1185">Reference proteome</keyword>
<dbReference type="InterPro" id="IPR043129">
    <property type="entry name" value="ATPase_NBD"/>
</dbReference>
<comment type="caution">
    <text evidence="3">The sequence shown here is derived from an EMBL/GenBank/DDBJ whole genome shotgun (WGS) entry which is preliminary data.</text>
</comment>
<evidence type="ECO:0000259" key="2">
    <source>
        <dbReference type="SMART" id="SM00419"/>
    </source>
</evidence>
<proteinExistence type="inferred from homology"/>
<dbReference type="Gene3D" id="1.10.10.10">
    <property type="entry name" value="Winged helix-like DNA-binding domain superfamily/Winged helix DNA-binding domain"/>
    <property type="match status" value="1"/>
</dbReference>
<evidence type="ECO:0000256" key="1">
    <source>
        <dbReference type="ARBA" id="ARBA00006479"/>
    </source>
</evidence>
<dbReference type="Proteomes" id="UP000093501">
    <property type="component" value="Unassembled WGS sequence"/>
</dbReference>
<dbReference type="SUPFAM" id="SSF53067">
    <property type="entry name" value="Actin-like ATPase domain"/>
    <property type="match status" value="2"/>
</dbReference>
<dbReference type="GO" id="GO:0003677">
    <property type="term" value="F:DNA binding"/>
    <property type="evidence" value="ECO:0007669"/>
    <property type="project" value="InterPro"/>
</dbReference>
<evidence type="ECO:0000313" key="4">
    <source>
        <dbReference type="Proteomes" id="UP000093501"/>
    </source>
</evidence>
<dbReference type="PANTHER" id="PTHR18964">
    <property type="entry name" value="ROK (REPRESSOR, ORF, KINASE) FAMILY"/>
    <property type="match status" value="1"/>
</dbReference>
<dbReference type="InterPro" id="IPR000600">
    <property type="entry name" value="ROK"/>
</dbReference>
<dbReference type="EMBL" id="MBQD01000022">
    <property type="protein sequence ID" value="OCL33442.1"/>
    <property type="molecule type" value="Genomic_DNA"/>
</dbReference>
<accession>A0A1C0ALH1</accession>
<comment type="similarity">
    <text evidence="1">Belongs to the ROK (NagC/XylR) family.</text>
</comment>
<feature type="domain" description="HTH crp-type" evidence="2">
    <location>
        <begin position="18"/>
        <end position="74"/>
    </location>
</feature>
<dbReference type="Gene3D" id="3.30.420.40">
    <property type="match status" value="2"/>
</dbReference>
<reference evidence="4" key="1">
    <citation type="submission" date="2016-07" db="EMBL/GenBank/DDBJ databases">
        <authorList>
            <person name="Florea S."/>
            <person name="Webb J.S."/>
            <person name="Jaromczyk J."/>
            <person name="Schardl C.L."/>
        </authorList>
    </citation>
    <scope>NUCLEOTIDE SEQUENCE [LARGE SCALE GENOMIC DNA]</scope>
    <source>
        <strain evidence="4">IPBSL-7</strain>
    </source>
</reference>
<sequence length="390" mass="40512">MSGMTQAVMRSSNLALVMRKVADHSGRISRADIAHQLGMTRSTVSRLVDDLIDGGLVAEGTASGTGRGRPAVPLSLRRGTALGLGLQVGVGRLSAVLVDLDGTVEATAETMTDVPKLGLAASVEELQRLSGQVLGSLPEGGHLIGAFAAIPGLLDVRSGRVVRAPNLGWDGESLGAHWTLTHEGGRVPLAAANDATCAAVTVMRSDPDSSFLLLCGDVGIGGALCRDGTLVLGEHGWSGELGHICVDPRGVPCRCGSIGCMETIVSLPALLSASRQPSLEAYRRALTNGDERAEAVLRRTVGALGIGLGAAMNVWDVSTIRLCCYFAELEPWLREPLTRQLMGRVVWGRKAHIDVGALPALPLRPAIGAGLIALGPVVKDPDSFLTRGAA</sequence>
<evidence type="ECO:0000313" key="3">
    <source>
        <dbReference type="EMBL" id="OCL33442.1"/>
    </source>
</evidence>
<dbReference type="Pfam" id="PF12802">
    <property type="entry name" value="MarR_2"/>
    <property type="match status" value="1"/>
</dbReference>
<gene>
    <name evidence="3" type="ORF">BCR15_05360</name>
</gene>
<organism evidence="3 4">
    <name type="scientific">Tessaracoccus lapidicaptus</name>
    <dbReference type="NCBI Taxonomy" id="1427523"/>
    <lineage>
        <taxon>Bacteria</taxon>
        <taxon>Bacillati</taxon>
        <taxon>Actinomycetota</taxon>
        <taxon>Actinomycetes</taxon>
        <taxon>Propionibacteriales</taxon>
        <taxon>Propionibacteriaceae</taxon>
        <taxon>Tessaracoccus</taxon>
    </lineage>
</organism>
<dbReference type="InterPro" id="IPR036388">
    <property type="entry name" value="WH-like_DNA-bd_sf"/>
</dbReference>
<dbReference type="AlphaFoldDB" id="A0A1C0ALH1"/>
<dbReference type="SMART" id="SM00419">
    <property type="entry name" value="HTH_CRP"/>
    <property type="match status" value="1"/>
</dbReference>
<name>A0A1C0ALH1_9ACTN</name>
<dbReference type="GO" id="GO:0003700">
    <property type="term" value="F:DNA-binding transcription factor activity"/>
    <property type="evidence" value="ECO:0007669"/>
    <property type="project" value="InterPro"/>
</dbReference>
<dbReference type="InterPro" id="IPR036390">
    <property type="entry name" value="WH_DNA-bd_sf"/>
</dbReference>
<dbReference type="InterPro" id="IPR012318">
    <property type="entry name" value="HTH_CRP"/>
</dbReference>